<keyword evidence="4" id="KW-0902">Two-component regulatory system</keyword>
<dbReference type="SUPFAM" id="SSF55874">
    <property type="entry name" value="ATPase domain of HSP90 chaperone/DNA topoisomerase II/histidine kinase"/>
    <property type="match status" value="1"/>
</dbReference>
<comment type="catalytic activity">
    <reaction evidence="1">
        <text>ATP + protein L-histidine = ADP + protein N-phospho-L-histidine.</text>
        <dbReference type="EC" id="2.7.13.3"/>
    </reaction>
</comment>
<dbReference type="Pfam" id="PF02518">
    <property type="entry name" value="HATPase_c"/>
    <property type="match status" value="1"/>
</dbReference>
<dbReference type="InterPro" id="IPR004358">
    <property type="entry name" value="Sig_transdc_His_kin-like_C"/>
</dbReference>
<dbReference type="Proteomes" id="UP000664654">
    <property type="component" value="Unassembled WGS sequence"/>
</dbReference>
<dbReference type="GO" id="GO:0000160">
    <property type="term" value="P:phosphorelay signal transduction system"/>
    <property type="evidence" value="ECO:0007669"/>
    <property type="project" value="UniProtKB-KW"/>
</dbReference>
<dbReference type="GO" id="GO:0004673">
    <property type="term" value="F:protein histidine kinase activity"/>
    <property type="evidence" value="ECO:0007669"/>
    <property type="project" value="UniProtKB-EC"/>
</dbReference>
<feature type="non-terminal residue" evidence="6">
    <location>
        <position position="1"/>
    </location>
</feature>
<evidence type="ECO:0000259" key="5">
    <source>
        <dbReference type="PROSITE" id="PS50109"/>
    </source>
</evidence>
<dbReference type="PANTHER" id="PTHR45339:SF1">
    <property type="entry name" value="HYBRID SIGNAL TRANSDUCTION HISTIDINE KINASE J"/>
    <property type="match status" value="1"/>
</dbReference>
<sequence>INLAGNAIKFTESGEVILSLKLLSREDDQLELEFRVKDTGIGIAESQLAHIFDGFRQAESSTARRYGGSGLGLAISQRLVHQMGGELKVLSEPGKGSEFYFNLPCQLAEERDWHSLP</sequence>
<dbReference type="EMBL" id="JAFKCV010000192">
    <property type="protein sequence ID" value="MBN7827945.1"/>
    <property type="molecule type" value="Genomic_DNA"/>
</dbReference>
<evidence type="ECO:0000313" key="7">
    <source>
        <dbReference type="Proteomes" id="UP000664654"/>
    </source>
</evidence>
<dbReference type="PROSITE" id="PS50109">
    <property type="entry name" value="HIS_KIN"/>
    <property type="match status" value="1"/>
</dbReference>
<accession>A0A939DSF4</accession>
<name>A0A939DSF4_9ALTE</name>
<dbReference type="EC" id="2.7.13.3" evidence="2"/>
<gene>
    <name evidence="6" type="ORF">J0A66_22185</name>
</gene>
<proteinExistence type="predicted"/>
<comment type="caution">
    <text evidence="6">The sequence shown here is derived from an EMBL/GenBank/DDBJ whole genome shotgun (WGS) entry which is preliminary data.</text>
</comment>
<keyword evidence="3" id="KW-0597">Phosphoprotein</keyword>
<feature type="domain" description="Histidine kinase" evidence="5">
    <location>
        <begin position="1"/>
        <end position="107"/>
    </location>
</feature>
<evidence type="ECO:0000256" key="1">
    <source>
        <dbReference type="ARBA" id="ARBA00000085"/>
    </source>
</evidence>
<organism evidence="6 7">
    <name type="scientific">Bowmanella dokdonensis</name>
    <dbReference type="NCBI Taxonomy" id="751969"/>
    <lineage>
        <taxon>Bacteria</taxon>
        <taxon>Pseudomonadati</taxon>
        <taxon>Pseudomonadota</taxon>
        <taxon>Gammaproteobacteria</taxon>
        <taxon>Alteromonadales</taxon>
        <taxon>Alteromonadaceae</taxon>
        <taxon>Bowmanella</taxon>
    </lineage>
</organism>
<dbReference type="Gene3D" id="3.30.565.10">
    <property type="entry name" value="Histidine kinase-like ATPase, C-terminal domain"/>
    <property type="match status" value="1"/>
</dbReference>
<protein>
    <recommendedName>
        <fullName evidence="2">histidine kinase</fullName>
        <ecNumber evidence="2">2.7.13.3</ecNumber>
    </recommendedName>
</protein>
<dbReference type="AlphaFoldDB" id="A0A939DSF4"/>
<dbReference type="InterPro" id="IPR005467">
    <property type="entry name" value="His_kinase_dom"/>
</dbReference>
<dbReference type="InterPro" id="IPR003594">
    <property type="entry name" value="HATPase_dom"/>
</dbReference>
<dbReference type="CDD" id="cd16922">
    <property type="entry name" value="HATPase_EvgS-ArcB-TorS-like"/>
    <property type="match status" value="1"/>
</dbReference>
<evidence type="ECO:0000313" key="6">
    <source>
        <dbReference type="EMBL" id="MBN7827945.1"/>
    </source>
</evidence>
<dbReference type="PRINTS" id="PR00344">
    <property type="entry name" value="BCTRLSENSOR"/>
</dbReference>
<evidence type="ECO:0000256" key="4">
    <source>
        <dbReference type="ARBA" id="ARBA00023012"/>
    </source>
</evidence>
<reference evidence="6" key="1">
    <citation type="submission" date="2021-03" db="EMBL/GenBank/DDBJ databases">
        <title>novel species isolated from a fishpond in China.</title>
        <authorList>
            <person name="Lu H."/>
            <person name="Cai Z."/>
        </authorList>
    </citation>
    <scope>NUCLEOTIDE SEQUENCE</scope>
    <source>
        <strain evidence="6">JCM 30855</strain>
    </source>
</reference>
<dbReference type="RefSeq" id="WP_241264386.1">
    <property type="nucleotide sequence ID" value="NZ_JAFKCV010000192.1"/>
</dbReference>
<dbReference type="SMART" id="SM00387">
    <property type="entry name" value="HATPase_c"/>
    <property type="match status" value="1"/>
</dbReference>
<keyword evidence="7" id="KW-1185">Reference proteome</keyword>
<evidence type="ECO:0000256" key="2">
    <source>
        <dbReference type="ARBA" id="ARBA00012438"/>
    </source>
</evidence>
<feature type="non-terminal residue" evidence="6">
    <location>
        <position position="117"/>
    </location>
</feature>
<evidence type="ECO:0000256" key="3">
    <source>
        <dbReference type="ARBA" id="ARBA00022553"/>
    </source>
</evidence>
<dbReference type="InterPro" id="IPR036890">
    <property type="entry name" value="HATPase_C_sf"/>
</dbReference>
<dbReference type="PANTHER" id="PTHR45339">
    <property type="entry name" value="HYBRID SIGNAL TRANSDUCTION HISTIDINE KINASE J"/>
    <property type="match status" value="1"/>
</dbReference>